<accession>A0ABD3X4P6</accession>
<dbReference type="Pfam" id="PF00531">
    <property type="entry name" value="Death"/>
    <property type="match status" value="1"/>
</dbReference>
<keyword evidence="2" id="KW-1133">Transmembrane helix</keyword>
<evidence type="ECO:0000313" key="4">
    <source>
        <dbReference type="EMBL" id="KAL3880680.1"/>
    </source>
</evidence>
<reference evidence="4 5" key="1">
    <citation type="submission" date="2024-11" db="EMBL/GenBank/DDBJ databases">
        <title>Chromosome-level genome assembly of the freshwater bivalve Anodonta woodiana.</title>
        <authorList>
            <person name="Chen X."/>
        </authorList>
    </citation>
    <scope>NUCLEOTIDE SEQUENCE [LARGE SCALE GENOMIC DNA]</scope>
    <source>
        <strain evidence="4">MN2024</strain>
        <tissue evidence="4">Gills</tissue>
    </source>
</reference>
<protein>
    <recommendedName>
        <fullName evidence="3">Death domain-containing protein</fullName>
    </recommendedName>
</protein>
<feature type="transmembrane region" description="Helical" evidence="2">
    <location>
        <begin position="208"/>
        <end position="230"/>
    </location>
</feature>
<dbReference type="InterPro" id="IPR011029">
    <property type="entry name" value="DEATH-like_dom_sf"/>
</dbReference>
<feature type="domain" description="Death" evidence="3">
    <location>
        <begin position="340"/>
        <end position="407"/>
    </location>
</feature>
<name>A0ABD3X4P6_SINWO</name>
<evidence type="ECO:0000313" key="5">
    <source>
        <dbReference type="Proteomes" id="UP001634394"/>
    </source>
</evidence>
<dbReference type="Proteomes" id="UP001634394">
    <property type="component" value="Unassembled WGS sequence"/>
</dbReference>
<dbReference type="AlphaFoldDB" id="A0ABD3X4P6"/>
<comment type="caution">
    <text evidence="4">The sequence shown here is derived from an EMBL/GenBank/DDBJ whole genome shotgun (WGS) entry which is preliminary data.</text>
</comment>
<sequence>MGKRKAPPCSAKEDRFYNGGRFCSKCDICPGGHGRDMSKQVLNRTETQGDLECIKCTKCPPQTYNNGGRDGCKKCLENCADRNRHDCPEKATQLCGDCFHGHYEAYSTPDNPSTCIPCTAKEIPILPACADLTTITPSHTEAKSPDRTLLQGTVSDTTVVGAKTTRYLYIPNGAPSENGHVFGKNNSSVVQNDTLEAKHEKTPGGDGLWLLILSVCIILILAVLLIIWMIRCYKKRRRRRQSRSNEKTSTVMSSNTPLMIGTSQSSVENSLPESLSENKEDLIVIFDDLGSDNDIETDSKPVPKEMDHNRWCHRQELLKSKVAIHQLCAKRWITLDKEFRVLSLSEKDVQLLEKEANNRCWPPEELNYQILAKWTQVNGNQATVQALCDALFTSRHYDIIEDILKENP</sequence>
<dbReference type="InterPro" id="IPR000488">
    <property type="entry name" value="Death_dom"/>
</dbReference>
<feature type="region of interest" description="Disordered" evidence="1">
    <location>
        <begin position="239"/>
        <end position="263"/>
    </location>
</feature>
<dbReference type="EMBL" id="JBJQND010000004">
    <property type="protein sequence ID" value="KAL3880680.1"/>
    <property type="molecule type" value="Genomic_DNA"/>
</dbReference>
<keyword evidence="5" id="KW-1185">Reference proteome</keyword>
<dbReference type="CDD" id="cd01670">
    <property type="entry name" value="Death"/>
    <property type="match status" value="1"/>
</dbReference>
<keyword evidence="2" id="KW-0812">Transmembrane</keyword>
<evidence type="ECO:0000256" key="2">
    <source>
        <dbReference type="SAM" id="Phobius"/>
    </source>
</evidence>
<gene>
    <name evidence="4" type="ORF">ACJMK2_032902</name>
</gene>
<keyword evidence="2" id="KW-0472">Membrane</keyword>
<organism evidence="4 5">
    <name type="scientific">Sinanodonta woodiana</name>
    <name type="common">Chinese pond mussel</name>
    <name type="synonym">Anodonta woodiana</name>
    <dbReference type="NCBI Taxonomy" id="1069815"/>
    <lineage>
        <taxon>Eukaryota</taxon>
        <taxon>Metazoa</taxon>
        <taxon>Spiralia</taxon>
        <taxon>Lophotrochozoa</taxon>
        <taxon>Mollusca</taxon>
        <taxon>Bivalvia</taxon>
        <taxon>Autobranchia</taxon>
        <taxon>Heteroconchia</taxon>
        <taxon>Palaeoheterodonta</taxon>
        <taxon>Unionida</taxon>
        <taxon>Unionoidea</taxon>
        <taxon>Unionidae</taxon>
        <taxon>Unioninae</taxon>
        <taxon>Sinanodonta</taxon>
    </lineage>
</organism>
<evidence type="ECO:0000256" key="1">
    <source>
        <dbReference type="SAM" id="MobiDB-lite"/>
    </source>
</evidence>
<dbReference type="PROSITE" id="PS50017">
    <property type="entry name" value="DEATH_DOMAIN"/>
    <property type="match status" value="1"/>
</dbReference>
<proteinExistence type="predicted"/>
<dbReference type="SUPFAM" id="SSF47986">
    <property type="entry name" value="DEATH domain"/>
    <property type="match status" value="1"/>
</dbReference>
<dbReference type="Gene3D" id="1.10.533.10">
    <property type="entry name" value="Death Domain, Fas"/>
    <property type="match status" value="1"/>
</dbReference>
<feature type="compositionally biased region" description="Polar residues" evidence="1">
    <location>
        <begin position="247"/>
        <end position="263"/>
    </location>
</feature>
<evidence type="ECO:0000259" key="3">
    <source>
        <dbReference type="PROSITE" id="PS50017"/>
    </source>
</evidence>